<sequence length="62" mass="7245">MKTKNLNSYHSLFITDEEFPTCIGEEQRIRFLTTQHKKTFNATQNEGITIMLVHTNSTNDKK</sequence>
<name>A0A2P8CFA0_9BACT</name>
<protein>
    <submittedName>
        <fullName evidence="1">Uncharacterized protein</fullName>
    </submittedName>
</protein>
<dbReference type="Proteomes" id="UP000240621">
    <property type="component" value="Unassembled WGS sequence"/>
</dbReference>
<dbReference type="EMBL" id="PYGC01000003">
    <property type="protein sequence ID" value="PSK83655.1"/>
    <property type="molecule type" value="Genomic_DNA"/>
</dbReference>
<organism evidence="1 2">
    <name type="scientific">Prolixibacter denitrificans</name>
    <dbReference type="NCBI Taxonomy" id="1541063"/>
    <lineage>
        <taxon>Bacteria</taxon>
        <taxon>Pseudomonadati</taxon>
        <taxon>Bacteroidota</taxon>
        <taxon>Bacteroidia</taxon>
        <taxon>Marinilabiliales</taxon>
        <taxon>Prolixibacteraceae</taxon>
        <taxon>Prolixibacter</taxon>
    </lineage>
</organism>
<evidence type="ECO:0000313" key="1">
    <source>
        <dbReference type="EMBL" id="PSK83655.1"/>
    </source>
</evidence>
<evidence type="ECO:0000313" key="2">
    <source>
        <dbReference type="Proteomes" id="UP000240621"/>
    </source>
</evidence>
<gene>
    <name evidence="1" type="ORF">CLV93_10370</name>
</gene>
<reference evidence="1 2" key="1">
    <citation type="submission" date="2018-03" db="EMBL/GenBank/DDBJ databases">
        <title>Genomic Encyclopedia of Archaeal and Bacterial Type Strains, Phase II (KMG-II): from individual species to whole genera.</title>
        <authorList>
            <person name="Goeker M."/>
        </authorList>
    </citation>
    <scope>NUCLEOTIDE SEQUENCE [LARGE SCALE GENOMIC DNA]</scope>
    <source>
        <strain evidence="1 2">DSM 27267</strain>
    </source>
</reference>
<accession>A0A2P8CFA0</accession>
<proteinExistence type="predicted"/>
<dbReference type="AlphaFoldDB" id="A0A2P8CFA0"/>
<comment type="caution">
    <text evidence="1">The sequence shown here is derived from an EMBL/GenBank/DDBJ whole genome shotgun (WGS) entry which is preliminary data.</text>
</comment>